<evidence type="ECO:0000313" key="5">
    <source>
        <dbReference type="EMBL" id="MDY5140513.1"/>
    </source>
</evidence>
<dbReference type="Gene3D" id="1.10.10.10">
    <property type="entry name" value="Winged helix-like DNA-binding domain superfamily/Winged helix DNA-binding domain"/>
    <property type="match status" value="1"/>
</dbReference>
<organism evidence="5 6">
    <name type="scientific">Actinotignum timonense</name>
    <dbReference type="NCBI Taxonomy" id="1870995"/>
    <lineage>
        <taxon>Bacteria</taxon>
        <taxon>Bacillati</taxon>
        <taxon>Actinomycetota</taxon>
        <taxon>Actinomycetes</taxon>
        <taxon>Actinomycetales</taxon>
        <taxon>Actinomycetaceae</taxon>
        <taxon>Actinotignum</taxon>
    </lineage>
</organism>
<dbReference type="InterPro" id="IPR036388">
    <property type="entry name" value="WH-like_DNA-bd_sf"/>
</dbReference>
<dbReference type="SUPFAM" id="SSF46785">
    <property type="entry name" value="Winged helix' DNA-binding domain"/>
    <property type="match status" value="1"/>
</dbReference>
<keyword evidence="2" id="KW-0238">DNA-binding</keyword>
<gene>
    <name evidence="5" type="ORF">R6G74_04195</name>
</gene>
<evidence type="ECO:0000313" key="6">
    <source>
        <dbReference type="Proteomes" id="UP001288320"/>
    </source>
</evidence>
<dbReference type="GO" id="GO:0045892">
    <property type="term" value="P:negative regulation of DNA-templated transcription"/>
    <property type="evidence" value="ECO:0007669"/>
    <property type="project" value="TreeGrafter"/>
</dbReference>
<dbReference type="InterPro" id="IPR011663">
    <property type="entry name" value="UTRA"/>
</dbReference>
<protein>
    <submittedName>
        <fullName evidence="5">GntR family transcriptional regulator</fullName>
    </submittedName>
</protein>
<dbReference type="Proteomes" id="UP001288320">
    <property type="component" value="Unassembled WGS sequence"/>
</dbReference>
<name>A0AAW9HP09_9ACTO</name>
<dbReference type="SUPFAM" id="SSF64288">
    <property type="entry name" value="Chorismate lyase-like"/>
    <property type="match status" value="1"/>
</dbReference>
<dbReference type="GO" id="GO:0003677">
    <property type="term" value="F:DNA binding"/>
    <property type="evidence" value="ECO:0007669"/>
    <property type="project" value="UniProtKB-KW"/>
</dbReference>
<dbReference type="Pfam" id="PF07702">
    <property type="entry name" value="UTRA"/>
    <property type="match status" value="1"/>
</dbReference>
<keyword evidence="3" id="KW-0804">Transcription</keyword>
<feature type="domain" description="HTH gntR-type" evidence="4">
    <location>
        <begin position="2"/>
        <end position="68"/>
    </location>
</feature>
<dbReference type="PANTHER" id="PTHR44846:SF1">
    <property type="entry name" value="MANNOSYL-D-GLYCERATE TRANSPORT_METABOLISM SYSTEM REPRESSOR MNGR-RELATED"/>
    <property type="match status" value="1"/>
</dbReference>
<proteinExistence type="predicted"/>
<dbReference type="InterPro" id="IPR000524">
    <property type="entry name" value="Tscrpt_reg_HTH_GntR"/>
</dbReference>
<dbReference type="Gene3D" id="3.40.1410.10">
    <property type="entry name" value="Chorismate lyase-like"/>
    <property type="match status" value="1"/>
</dbReference>
<dbReference type="SMART" id="SM00866">
    <property type="entry name" value="UTRA"/>
    <property type="match status" value="1"/>
</dbReference>
<dbReference type="EMBL" id="JAWNFV010000007">
    <property type="protein sequence ID" value="MDY5140513.1"/>
    <property type="molecule type" value="Genomic_DNA"/>
</dbReference>
<accession>A0AAW9HP09</accession>
<dbReference type="PANTHER" id="PTHR44846">
    <property type="entry name" value="MANNOSYL-D-GLYCERATE TRANSPORT/METABOLISM SYSTEM REPRESSOR MNGR-RELATED"/>
    <property type="match status" value="1"/>
</dbReference>
<keyword evidence="1" id="KW-0805">Transcription regulation</keyword>
<dbReference type="RefSeq" id="WP_320753057.1">
    <property type="nucleotide sequence ID" value="NZ_JAWNFV010000007.1"/>
</dbReference>
<reference evidence="5" key="1">
    <citation type="submission" date="2023-10" db="EMBL/GenBank/DDBJ databases">
        <title>Whole Genome based description of the genera Actinobaculum and Actinotignum reveals a complex phylogenetic relationship within the species included in the genus Actinotignum.</title>
        <authorList>
            <person name="Jensen C.S."/>
            <person name="Dargis R."/>
            <person name="Kemp M."/>
            <person name="Christensen J.J."/>
        </authorList>
    </citation>
    <scope>NUCLEOTIDE SEQUENCE</scope>
    <source>
        <strain evidence="5">SLA_B245</strain>
    </source>
</reference>
<dbReference type="Pfam" id="PF00392">
    <property type="entry name" value="GntR"/>
    <property type="match status" value="1"/>
</dbReference>
<sequence>MKPKYAAVYESLLATIETLQPGAKLDSELELSRKMDVAPMTVRRALTLLAQEGRTVGIPGKGTFVAVPRPERGREPLPSLEEHLRTSLDTELIGCALQRASAAQRAAFGLDSGEFVYLIRQLRTGPGVRGVEETHIDAKHFPDLLSEDLSRPVRDCLENAYGYRLVTTQLTLAHGIASTDDAEMLEVEPGSGVLCVSWQSGDESGRPLLRTRGIFAGELRLAVR</sequence>
<evidence type="ECO:0000256" key="1">
    <source>
        <dbReference type="ARBA" id="ARBA00023015"/>
    </source>
</evidence>
<dbReference type="SMART" id="SM00345">
    <property type="entry name" value="HTH_GNTR"/>
    <property type="match status" value="1"/>
</dbReference>
<comment type="caution">
    <text evidence="5">The sequence shown here is derived from an EMBL/GenBank/DDBJ whole genome shotgun (WGS) entry which is preliminary data.</text>
</comment>
<dbReference type="InterPro" id="IPR028978">
    <property type="entry name" value="Chorismate_lyase_/UTRA_dom_sf"/>
</dbReference>
<dbReference type="GO" id="GO:0003700">
    <property type="term" value="F:DNA-binding transcription factor activity"/>
    <property type="evidence" value="ECO:0007669"/>
    <property type="project" value="InterPro"/>
</dbReference>
<dbReference type="PROSITE" id="PS50949">
    <property type="entry name" value="HTH_GNTR"/>
    <property type="match status" value="1"/>
</dbReference>
<evidence type="ECO:0000256" key="3">
    <source>
        <dbReference type="ARBA" id="ARBA00023163"/>
    </source>
</evidence>
<dbReference type="InterPro" id="IPR036390">
    <property type="entry name" value="WH_DNA-bd_sf"/>
</dbReference>
<dbReference type="AlphaFoldDB" id="A0AAW9HP09"/>
<evidence type="ECO:0000259" key="4">
    <source>
        <dbReference type="PROSITE" id="PS50949"/>
    </source>
</evidence>
<dbReference type="InterPro" id="IPR050679">
    <property type="entry name" value="Bact_HTH_transcr_reg"/>
</dbReference>
<evidence type="ECO:0000256" key="2">
    <source>
        <dbReference type="ARBA" id="ARBA00023125"/>
    </source>
</evidence>
<dbReference type="CDD" id="cd07377">
    <property type="entry name" value="WHTH_GntR"/>
    <property type="match status" value="1"/>
</dbReference>